<keyword evidence="5" id="KW-0378">Hydrolase</keyword>
<evidence type="ECO:0008006" key="11">
    <source>
        <dbReference type="Google" id="ProtNLM"/>
    </source>
</evidence>
<evidence type="ECO:0000256" key="1">
    <source>
        <dbReference type="ARBA" id="ARBA00001255"/>
    </source>
</evidence>
<gene>
    <name evidence="9" type="ORF">DLM86_04910</name>
</gene>
<dbReference type="InterPro" id="IPR011050">
    <property type="entry name" value="Pectin_lyase_fold/virulence"/>
</dbReference>
<keyword evidence="4" id="KW-0677">Repeat</keyword>
<dbReference type="EMBL" id="QJVJ01000002">
    <property type="protein sequence ID" value="PYI56322.1"/>
    <property type="molecule type" value="Genomic_DNA"/>
</dbReference>
<evidence type="ECO:0000256" key="4">
    <source>
        <dbReference type="ARBA" id="ARBA00022737"/>
    </source>
</evidence>
<keyword evidence="10" id="KW-1185">Reference proteome</keyword>
<dbReference type="Pfam" id="PF23763">
    <property type="entry name" value="Beta-barrel_GLAA-B_I"/>
    <property type="match status" value="1"/>
</dbReference>
<dbReference type="GO" id="GO:0004557">
    <property type="term" value="F:alpha-galactosidase activity"/>
    <property type="evidence" value="ECO:0007669"/>
    <property type="project" value="UniProtKB-EC"/>
</dbReference>
<accession>A0A2V5KBJ2</accession>
<dbReference type="InterPro" id="IPR012334">
    <property type="entry name" value="Pectin_lyas_fold"/>
</dbReference>
<dbReference type="RefSeq" id="WP_110838850.1">
    <property type="nucleotide sequence ID" value="NZ_QJVJ01000002.1"/>
</dbReference>
<keyword evidence="3" id="KW-0732">Signal</keyword>
<evidence type="ECO:0000313" key="10">
    <source>
        <dbReference type="Proteomes" id="UP000247476"/>
    </source>
</evidence>
<reference evidence="9 10" key="1">
    <citation type="submission" date="2018-05" db="EMBL/GenBank/DDBJ databases">
        <title>Paenibacillus flagellatus sp. nov., isolated from selenium mineral soil.</title>
        <authorList>
            <person name="Dai X."/>
        </authorList>
    </citation>
    <scope>NUCLEOTIDE SEQUENCE [LARGE SCALE GENOMIC DNA]</scope>
    <source>
        <strain evidence="9 10">DXL2</strain>
    </source>
</reference>
<dbReference type="InterPro" id="IPR006626">
    <property type="entry name" value="PbH1"/>
</dbReference>
<evidence type="ECO:0000256" key="3">
    <source>
        <dbReference type="ARBA" id="ARBA00022729"/>
    </source>
</evidence>
<dbReference type="AlphaFoldDB" id="A0A2V5KBJ2"/>
<dbReference type="OrthoDB" id="9807299at2"/>
<dbReference type="Gene3D" id="2.160.20.10">
    <property type="entry name" value="Single-stranded right-handed beta-helix, Pectin lyase-like"/>
    <property type="match status" value="2"/>
</dbReference>
<comment type="caution">
    <text evidence="9">The sequence shown here is derived from an EMBL/GenBank/DDBJ whole genome shotgun (WGS) entry which is preliminary data.</text>
</comment>
<dbReference type="InterPro" id="IPR056441">
    <property type="entry name" value="Beta-barrel_GLAA-B_II"/>
</dbReference>
<dbReference type="Proteomes" id="UP000247476">
    <property type="component" value="Unassembled WGS sequence"/>
</dbReference>
<sequence length="579" mass="65418">MIISVEHFGAVPDSRDDATLAVYRAIRHCGKVERPTLVFPKGTYHFRADRAYEKQLFITNHDQKGLLRIAFPLIDMEHLTIDGQGSEFVFHGSLIPFVIENGRHVTLKRFSIDWERPMFEQGEFVRAAPDSFDVRLFNPDYELRDNRLTVEYDGRREAIWGLHEIDPATGAHAYGSGDRLSWSEYKKFRLEEVERGVIRFSGSLRHVPKPGNGAVMRLGRREHPGIFIKGGADIRIEQVDVHHAPGMGLVAQRCADIRLREFNVMRKPGSDRWVTATADATHFTYCRGTIEMERCLFENQLDDPANVHGIYVKIAERLSDDTLLVRLMHDMQVGVEIAEPDDRIRFVDPDSLLPYADARVTSAEALNARYVVVGFDRPLPERVRAGDVIENVSWSPDFIVRHCTIRANRARGFLITTPGKVLLEHNVVSAPGAGIKISGDANSWYESGAVRDVVIRHNTFLDCNYCYPDWGKAVIDIDPEIEEPERHPDYYHRNIRIEHNEFVTFDASLVSGHSVDGFVFKHNRVRRSGSYPRNAERLHAIELAACGSADISDNTSEDGELLALVGTEVVNGSAVAKPI</sequence>
<evidence type="ECO:0000259" key="7">
    <source>
        <dbReference type="Pfam" id="PF23763"/>
    </source>
</evidence>
<evidence type="ECO:0000256" key="6">
    <source>
        <dbReference type="ARBA" id="ARBA00023295"/>
    </source>
</evidence>
<comment type="catalytic activity">
    <reaction evidence="1">
        <text>Hydrolysis of terminal, non-reducing alpha-D-galactose residues in alpha-D-galactosides, including galactose oligosaccharides, galactomannans and galactolipids.</text>
        <dbReference type="EC" id="3.2.1.22"/>
    </reaction>
</comment>
<feature type="domain" description="GLAA-B beta-barrel" evidence="8">
    <location>
        <begin position="322"/>
        <end position="389"/>
    </location>
</feature>
<proteinExistence type="predicted"/>
<feature type="domain" description="GLAA-B beta-barrel" evidence="7">
    <location>
        <begin position="121"/>
        <end position="212"/>
    </location>
</feature>
<protein>
    <recommendedName>
        <fullName evidence="11">Right handed beta helix domain-containing protein</fullName>
    </recommendedName>
</protein>
<evidence type="ECO:0000256" key="2">
    <source>
        <dbReference type="ARBA" id="ARBA00001271"/>
    </source>
</evidence>
<evidence type="ECO:0000313" key="9">
    <source>
        <dbReference type="EMBL" id="PYI56322.1"/>
    </source>
</evidence>
<evidence type="ECO:0000259" key="8">
    <source>
        <dbReference type="Pfam" id="PF23764"/>
    </source>
</evidence>
<dbReference type="Pfam" id="PF23764">
    <property type="entry name" value="Beta-barrel_GLAA-B_II"/>
    <property type="match status" value="1"/>
</dbReference>
<dbReference type="SMART" id="SM00710">
    <property type="entry name" value="PbH1"/>
    <property type="match status" value="4"/>
</dbReference>
<evidence type="ECO:0000256" key="5">
    <source>
        <dbReference type="ARBA" id="ARBA00022801"/>
    </source>
</evidence>
<organism evidence="9 10">
    <name type="scientific">Paenibacillus flagellatus</name>
    <dbReference type="NCBI Taxonomy" id="2211139"/>
    <lineage>
        <taxon>Bacteria</taxon>
        <taxon>Bacillati</taxon>
        <taxon>Bacillota</taxon>
        <taxon>Bacilli</taxon>
        <taxon>Bacillales</taxon>
        <taxon>Paenibacillaceae</taxon>
        <taxon>Paenibacillus</taxon>
    </lineage>
</organism>
<dbReference type="SUPFAM" id="SSF51126">
    <property type="entry name" value="Pectin lyase-like"/>
    <property type="match status" value="1"/>
</dbReference>
<keyword evidence="6" id="KW-0326">Glycosidase</keyword>
<name>A0A2V5KBJ2_9BACL</name>
<dbReference type="InterPro" id="IPR057275">
    <property type="entry name" value="Beta-barrel_GLAA-B_I"/>
</dbReference>
<comment type="catalytic activity">
    <reaction evidence="2">
        <text>Hydrolysis of terminal, non-reducing branched (1-&gt;3)-alpha-D-galactosidic residues, producing free D-galactose.</text>
        <dbReference type="EC" id="3.2.1.n1"/>
    </reaction>
</comment>